<sequence>MKIGIFCITFFGTILASSLAQSSVSILWRKDGVALEHNDRITVTMVSMRSSTLAITRIELGDVGNYTCTATSVQGSSKVTVPLIVKVAPKLQEFFFPSHIALGKKAQVYCAVYEGNGPFSFSWKKDGLPLDPSPGTAIRQVTESTSLLILDAVAVGDIGNYTCVVSSGAGSDSYTATLHVKGAPKVHSTGFPPDLTLGDETGALCVVKKEGPGRVSLSWRKDGAEIESNGRITVAMQTTSSSTLTIRRIEPGDIGNYTCQASSVQGSSEITVPLAVVDAPKVHSAGFPPDLTLGDETAVHCVVKKAVTGPVLLSWRKDGADVRSNDRLTVSRPTASSSMISIRRIEPEDVGNYTCTASSVQGSSEVMVPLVVIGPPKVHSFGFPPDLRLGSETGAFCVLTKEASGPVSISWFKDGVKLDSSGRVTVAVQTSSSTLTIKRIEPGDIGNYTCVADTAEGPGEVTVPLTVLGKLLSKSSTTQEKSFPNFSKL</sequence>
<gene>
    <name evidence="1" type="ORF">HPB47_019323</name>
</gene>
<organism evidence="1 2">
    <name type="scientific">Ixodes persulcatus</name>
    <name type="common">Taiga tick</name>
    <dbReference type="NCBI Taxonomy" id="34615"/>
    <lineage>
        <taxon>Eukaryota</taxon>
        <taxon>Metazoa</taxon>
        <taxon>Ecdysozoa</taxon>
        <taxon>Arthropoda</taxon>
        <taxon>Chelicerata</taxon>
        <taxon>Arachnida</taxon>
        <taxon>Acari</taxon>
        <taxon>Parasitiformes</taxon>
        <taxon>Ixodida</taxon>
        <taxon>Ixodoidea</taxon>
        <taxon>Ixodidae</taxon>
        <taxon>Ixodinae</taxon>
        <taxon>Ixodes</taxon>
    </lineage>
</organism>
<accession>A0AC60QIH8</accession>
<reference evidence="1 2" key="1">
    <citation type="journal article" date="2020" name="Cell">
        <title>Large-Scale Comparative Analyses of Tick Genomes Elucidate Their Genetic Diversity and Vector Capacities.</title>
        <authorList>
            <consortium name="Tick Genome and Microbiome Consortium (TIGMIC)"/>
            <person name="Jia N."/>
            <person name="Wang J."/>
            <person name="Shi W."/>
            <person name="Du L."/>
            <person name="Sun Y."/>
            <person name="Zhan W."/>
            <person name="Jiang J.F."/>
            <person name="Wang Q."/>
            <person name="Zhang B."/>
            <person name="Ji P."/>
            <person name="Bell-Sakyi L."/>
            <person name="Cui X.M."/>
            <person name="Yuan T.T."/>
            <person name="Jiang B.G."/>
            <person name="Yang W.F."/>
            <person name="Lam T.T."/>
            <person name="Chang Q.C."/>
            <person name="Ding S.J."/>
            <person name="Wang X.J."/>
            <person name="Zhu J.G."/>
            <person name="Ruan X.D."/>
            <person name="Zhao L."/>
            <person name="Wei J.T."/>
            <person name="Ye R.Z."/>
            <person name="Que T.C."/>
            <person name="Du C.H."/>
            <person name="Zhou Y.H."/>
            <person name="Cheng J.X."/>
            <person name="Dai P.F."/>
            <person name="Guo W.B."/>
            <person name="Han X.H."/>
            <person name="Huang E.J."/>
            <person name="Li L.F."/>
            <person name="Wei W."/>
            <person name="Gao Y.C."/>
            <person name="Liu J.Z."/>
            <person name="Shao H.Z."/>
            <person name="Wang X."/>
            <person name="Wang C.C."/>
            <person name="Yang T.C."/>
            <person name="Huo Q.B."/>
            <person name="Li W."/>
            <person name="Chen H.Y."/>
            <person name="Chen S.E."/>
            <person name="Zhou L.G."/>
            <person name="Ni X.B."/>
            <person name="Tian J.H."/>
            <person name="Sheng Y."/>
            <person name="Liu T."/>
            <person name="Pan Y.S."/>
            <person name="Xia L.Y."/>
            <person name="Li J."/>
            <person name="Zhao F."/>
            <person name="Cao W.C."/>
        </authorList>
    </citation>
    <scope>NUCLEOTIDE SEQUENCE [LARGE SCALE GENOMIC DNA]</scope>
    <source>
        <strain evidence="1">Iper-2018</strain>
    </source>
</reference>
<comment type="caution">
    <text evidence="1">The sequence shown here is derived from an EMBL/GenBank/DDBJ whole genome shotgun (WGS) entry which is preliminary data.</text>
</comment>
<dbReference type="Proteomes" id="UP000805193">
    <property type="component" value="Unassembled WGS sequence"/>
</dbReference>
<evidence type="ECO:0000313" key="2">
    <source>
        <dbReference type="Proteomes" id="UP000805193"/>
    </source>
</evidence>
<keyword evidence="2" id="KW-1185">Reference proteome</keyword>
<evidence type="ECO:0000313" key="1">
    <source>
        <dbReference type="EMBL" id="KAG0434149.1"/>
    </source>
</evidence>
<name>A0AC60QIH8_IXOPE</name>
<protein>
    <submittedName>
        <fullName evidence="1">Uncharacterized protein</fullName>
    </submittedName>
</protein>
<proteinExistence type="predicted"/>
<dbReference type="EMBL" id="JABSTQ010008719">
    <property type="protein sequence ID" value="KAG0434149.1"/>
    <property type="molecule type" value="Genomic_DNA"/>
</dbReference>